<comment type="caution">
    <text evidence="5">The sequence shown here is derived from an EMBL/GenBank/DDBJ whole genome shotgun (WGS) entry which is preliminary data.</text>
</comment>
<reference evidence="5 6" key="1">
    <citation type="submission" date="2018-01" db="EMBL/GenBank/DDBJ databases">
        <title>Draft genome sequence of Jiangella sp. GTF31.</title>
        <authorList>
            <person name="Sahin N."/>
            <person name="Ay H."/>
            <person name="Saygin H."/>
        </authorList>
    </citation>
    <scope>NUCLEOTIDE SEQUENCE [LARGE SCALE GENOMIC DNA]</scope>
    <source>
        <strain evidence="5 6">GTF31</strain>
    </source>
</reference>
<feature type="domain" description="Calcineurin-like phosphoesterase" evidence="3">
    <location>
        <begin position="47"/>
        <end position="302"/>
    </location>
</feature>
<dbReference type="GO" id="GO:0030288">
    <property type="term" value="C:outer membrane-bounded periplasmic space"/>
    <property type="evidence" value="ECO:0007669"/>
    <property type="project" value="TreeGrafter"/>
</dbReference>
<dbReference type="GO" id="GO:0008253">
    <property type="term" value="F:5'-nucleotidase activity"/>
    <property type="evidence" value="ECO:0007669"/>
    <property type="project" value="TreeGrafter"/>
</dbReference>
<organism evidence="5 6">
    <name type="scientific">Jiangella anatolica</name>
    <dbReference type="NCBI Taxonomy" id="2670374"/>
    <lineage>
        <taxon>Bacteria</taxon>
        <taxon>Bacillati</taxon>
        <taxon>Actinomycetota</taxon>
        <taxon>Actinomycetes</taxon>
        <taxon>Jiangellales</taxon>
        <taxon>Jiangellaceae</taxon>
        <taxon>Jiangella</taxon>
    </lineage>
</organism>
<dbReference type="InterPro" id="IPR006179">
    <property type="entry name" value="5_nucleotidase/apyrase"/>
</dbReference>
<evidence type="ECO:0000259" key="4">
    <source>
        <dbReference type="Pfam" id="PF02872"/>
    </source>
</evidence>
<keyword evidence="6" id="KW-1185">Reference proteome</keyword>
<dbReference type="GO" id="GO:0009166">
    <property type="term" value="P:nucleotide catabolic process"/>
    <property type="evidence" value="ECO:0007669"/>
    <property type="project" value="InterPro"/>
</dbReference>
<dbReference type="GO" id="GO:0008768">
    <property type="term" value="F:UDP-sugar diphosphatase activity"/>
    <property type="evidence" value="ECO:0007669"/>
    <property type="project" value="TreeGrafter"/>
</dbReference>
<dbReference type="Gene3D" id="3.90.780.10">
    <property type="entry name" value="5'-Nucleotidase, C-terminal domain"/>
    <property type="match status" value="1"/>
</dbReference>
<evidence type="ECO:0000256" key="2">
    <source>
        <dbReference type="SAM" id="SignalP"/>
    </source>
</evidence>
<accession>A0A2W2BVM9</accession>
<dbReference type="InterPro" id="IPR036907">
    <property type="entry name" value="5'-Nucleotdase_C_sf"/>
</dbReference>
<gene>
    <name evidence="5" type="ORF">C1I92_08480</name>
</gene>
<evidence type="ECO:0000256" key="1">
    <source>
        <dbReference type="ARBA" id="ARBA00022729"/>
    </source>
</evidence>
<evidence type="ECO:0000313" key="6">
    <source>
        <dbReference type="Proteomes" id="UP000248764"/>
    </source>
</evidence>
<dbReference type="InterPro" id="IPR004843">
    <property type="entry name" value="Calcineurin-like_PHP"/>
</dbReference>
<feature type="domain" description="5'-Nucleotidase C-terminal" evidence="4">
    <location>
        <begin position="383"/>
        <end position="551"/>
    </location>
</feature>
<sequence>MMRRHHTLAAAAALVLTGLAAPAATAEPATEQATEPAGTVPVQLLSITDLHGYFGAYTASIRGAHAGDPAQTVGGGAYLATHLKQLAAGQPNSILFSAGDDFSGWPDETEFFWNEPTVEYLDAIGLEFSTVGNHEMDRGFAFLDHMRNGTCEGRPDDDLCFTDSTGQVFDGAEYEYYSANVIDRATDEPALEPSHVEYVDDGAGGTLPVGFVHATTSLTSSEQMSYTPTGYDYAPEVAAINAATSALRDQGVEAIVVVLHEGFSQQAGTGYNDCVAPFGPAVDFNREIDAEVDAIVTGHWHGMVNCFLPGPDGVPRPIVQGGNHGHLISEIGLRLDPATGDVVRDRTTSVLHPNTQDVAPDPEAVRIADYWQARLAERNATEIATVTGDIRRAPGDAAESPAYNLAADAFLWAANQDGAADLAVAMPGILRADVTYAPTPSRLGDAPGRVLFPELAVGVVYDSGIGVGIVRGTVTGQDVLDLLESQWQAGPNGTVTFRSMAVSGNVTYAYDTDRPLGRRVVPGSVRVDGRPLRPGGDYRVATLANNFFAKNATPGFTALIGARDQDRSLFNGGDALWRYAEAHSPLAPPEVGRASAR</sequence>
<feature type="signal peptide" evidence="2">
    <location>
        <begin position="1"/>
        <end position="26"/>
    </location>
</feature>
<proteinExistence type="predicted"/>
<feature type="chain" id="PRO_5016114362" evidence="2">
    <location>
        <begin position="27"/>
        <end position="597"/>
    </location>
</feature>
<dbReference type="PANTHER" id="PTHR11575">
    <property type="entry name" value="5'-NUCLEOTIDASE-RELATED"/>
    <property type="match status" value="1"/>
</dbReference>
<dbReference type="Pfam" id="PF02872">
    <property type="entry name" value="5_nucleotid_C"/>
    <property type="match status" value="1"/>
</dbReference>
<dbReference type="EMBL" id="POTW01000015">
    <property type="protein sequence ID" value="PZF84454.1"/>
    <property type="molecule type" value="Genomic_DNA"/>
</dbReference>
<dbReference type="Proteomes" id="UP000248764">
    <property type="component" value="Unassembled WGS sequence"/>
</dbReference>
<keyword evidence="1 2" id="KW-0732">Signal</keyword>
<dbReference type="SUPFAM" id="SSF56300">
    <property type="entry name" value="Metallo-dependent phosphatases"/>
    <property type="match status" value="1"/>
</dbReference>
<dbReference type="InterPro" id="IPR008334">
    <property type="entry name" value="5'-Nucleotdase_C"/>
</dbReference>
<evidence type="ECO:0000259" key="3">
    <source>
        <dbReference type="Pfam" id="PF00149"/>
    </source>
</evidence>
<dbReference type="SUPFAM" id="SSF55816">
    <property type="entry name" value="5'-nucleotidase (syn. UDP-sugar hydrolase), C-terminal domain"/>
    <property type="match status" value="1"/>
</dbReference>
<dbReference type="InterPro" id="IPR029052">
    <property type="entry name" value="Metallo-depent_PP-like"/>
</dbReference>
<evidence type="ECO:0000313" key="5">
    <source>
        <dbReference type="EMBL" id="PZF84454.1"/>
    </source>
</evidence>
<dbReference type="AlphaFoldDB" id="A0A2W2BVM9"/>
<protein>
    <submittedName>
        <fullName evidence="5">Bifunctional metallophosphatase/5'-nucleotidase</fullName>
    </submittedName>
</protein>
<dbReference type="Pfam" id="PF00149">
    <property type="entry name" value="Metallophos"/>
    <property type="match status" value="1"/>
</dbReference>
<name>A0A2W2BVM9_9ACTN</name>
<dbReference type="PANTHER" id="PTHR11575:SF24">
    <property type="entry name" value="5'-NUCLEOTIDASE"/>
    <property type="match status" value="1"/>
</dbReference>
<dbReference type="Gene3D" id="3.60.21.10">
    <property type="match status" value="1"/>
</dbReference>